<proteinExistence type="inferred from homology"/>
<accession>A0AA88Y6A1</accession>
<evidence type="ECO:0000313" key="3">
    <source>
        <dbReference type="Proteomes" id="UP001186944"/>
    </source>
</evidence>
<dbReference type="PANTHER" id="PTHR21255">
    <property type="entry name" value="T-COMPLEX-ASSOCIATED-TESTIS-EXPRESSED 1/ DYNEIN LIGHT CHAIN"/>
    <property type="match status" value="1"/>
</dbReference>
<gene>
    <name evidence="2" type="ORF">FSP39_003834</name>
</gene>
<dbReference type="GO" id="GO:0005737">
    <property type="term" value="C:cytoplasm"/>
    <property type="evidence" value="ECO:0007669"/>
    <property type="project" value="TreeGrafter"/>
</dbReference>
<keyword evidence="3" id="KW-1185">Reference proteome</keyword>
<organism evidence="2 3">
    <name type="scientific">Pinctada imbricata</name>
    <name type="common">Atlantic pearl-oyster</name>
    <name type="synonym">Pinctada martensii</name>
    <dbReference type="NCBI Taxonomy" id="66713"/>
    <lineage>
        <taxon>Eukaryota</taxon>
        <taxon>Metazoa</taxon>
        <taxon>Spiralia</taxon>
        <taxon>Lophotrochozoa</taxon>
        <taxon>Mollusca</taxon>
        <taxon>Bivalvia</taxon>
        <taxon>Autobranchia</taxon>
        <taxon>Pteriomorphia</taxon>
        <taxon>Pterioida</taxon>
        <taxon>Pterioidea</taxon>
        <taxon>Pteriidae</taxon>
        <taxon>Pinctada</taxon>
    </lineage>
</organism>
<dbReference type="Pfam" id="PF03645">
    <property type="entry name" value="Tctex-1"/>
    <property type="match status" value="1"/>
</dbReference>
<dbReference type="Proteomes" id="UP001186944">
    <property type="component" value="Unassembled WGS sequence"/>
</dbReference>
<dbReference type="PANTHER" id="PTHR21255:SF65">
    <property type="entry name" value="TCTEX1 DOMAIN-CONTAINING PROTEIN 2"/>
    <property type="match status" value="1"/>
</dbReference>
<dbReference type="GO" id="GO:0005868">
    <property type="term" value="C:cytoplasmic dynein complex"/>
    <property type="evidence" value="ECO:0007669"/>
    <property type="project" value="TreeGrafter"/>
</dbReference>
<dbReference type="AlphaFoldDB" id="A0AA88Y6A1"/>
<protein>
    <submittedName>
        <fullName evidence="2">Uncharacterized protein</fullName>
    </submittedName>
</protein>
<dbReference type="InterPro" id="IPR038586">
    <property type="entry name" value="Tctex-1-like_sf"/>
</dbReference>
<sequence length="165" mass="18786">MGSLGRRKSTFKQVTMAAGSMNARRLTKAIIDLPEEKDSSTPKPKVRLENTYKMKPDEETVFSSCKVETEVDKLLHDHLDDVTYDSKLCGNLCRDLSQHIRNKIKNMDFPRYKIICNVFIGQCMDQGLEVASRCLWDDKVDNCASVSYKNKSIFCIALIHGAFLE</sequence>
<evidence type="ECO:0000256" key="1">
    <source>
        <dbReference type="ARBA" id="ARBA00005361"/>
    </source>
</evidence>
<dbReference type="Gene3D" id="3.30.1140.40">
    <property type="entry name" value="Tctex-1"/>
    <property type="match status" value="1"/>
</dbReference>
<comment type="caution">
    <text evidence="2">The sequence shown here is derived from an EMBL/GenBank/DDBJ whole genome shotgun (WGS) entry which is preliminary data.</text>
</comment>
<name>A0AA88Y6A1_PINIB</name>
<dbReference type="EMBL" id="VSWD01000006">
    <property type="protein sequence ID" value="KAK3099401.1"/>
    <property type="molecule type" value="Genomic_DNA"/>
</dbReference>
<evidence type="ECO:0000313" key="2">
    <source>
        <dbReference type="EMBL" id="KAK3099401.1"/>
    </source>
</evidence>
<dbReference type="GO" id="GO:0007018">
    <property type="term" value="P:microtubule-based movement"/>
    <property type="evidence" value="ECO:0007669"/>
    <property type="project" value="TreeGrafter"/>
</dbReference>
<reference evidence="2" key="1">
    <citation type="submission" date="2019-08" db="EMBL/GenBank/DDBJ databases">
        <title>The improved chromosome-level genome for the pearl oyster Pinctada fucata martensii using PacBio sequencing and Hi-C.</title>
        <authorList>
            <person name="Zheng Z."/>
        </authorList>
    </citation>
    <scope>NUCLEOTIDE SEQUENCE</scope>
    <source>
        <strain evidence="2">ZZ-2019</strain>
        <tissue evidence="2">Adductor muscle</tissue>
    </source>
</reference>
<dbReference type="InterPro" id="IPR005334">
    <property type="entry name" value="Tctex-1-like"/>
</dbReference>
<dbReference type="GO" id="GO:0045505">
    <property type="term" value="F:dynein intermediate chain binding"/>
    <property type="evidence" value="ECO:0007669"/>
    <property type="project" value="TreeGrafter"/>
</dbReference>
<comment type="similarity">
    <text evidence="1">Belongs to the dynein light chain Tctex-type family.</text>
</comment>
<dbReference type="CDD" id="cd21451">
    <property type="entry name" value="DLC-like_TCTEX1D"/>
    <property type="match status" value="1"/>
</dbReference>